<feature type="transmembrane region" description="Helical" evidence="8">
    <location>
        <begin position="61"/>
        <end position="81"/>
    </location>
</feature>
<keyword evidence="4" id="KW-1003">Cell membrane</keyword>
<dbReference type="EMBL" id="CP029042">
    <property type="protein sequence ID" value="AZS70825.1"/>
    <property type="molecule type" value="Genomic_DNA"/>
</dbReference>
<feature type="transmembrane region" description="Helical" evidence="8">
    <location>
        <begin position="270"/>
        <end position="289"/>
    </location>
</feature>
<accession>A0A3S9Y725</accession>
<keyword evidence="6 8" id="KW-1133">Transmembrane helix</keyword>
<feature type="transmembrane region" description="Helical" evidence="8">
    <location>
        <begin position="154"/>
        <end position="170"/>
    </location>
</feature>
<feature type="transmembrane region" description="Helical" evidence="8">
    <location>
        <begin position="119"/>
        <end position="142"/>
    </location>
</feature>
<dbReference type="Gene3D" id="1.20.1530.20">
    <property type="match status" value="1"/>
</dbReference>
<protein>
    <submittedName>
        <fullName evidence="9">AEC family transporter</fullName>
    </submittedName>
</protein>
<keyword evidence="5 8" id="KW-0812">Transmembrane</keyword>
<evidence type="ECO:0000313" key="10">
    <source>
        <dbReference type="Proteomes" id="UP000275579"/>
    </source>
</evidence>
<organism evidence="9 10">
    <name type="scientific">Streptomyces lydicus</name>
    <dbReference type="NCBI Taxonomy" id="47763"/>
    <lineage>
        <taxon>Bacteria</taxon>
        <taxon>Bacillati</taxon>
        <taxon>Actinomycetota</taxon>
        <taxon>Actinomycetes</taxon>
        <taxon>Kitasatosporales</taxon>
        <taxon>Streptomycetaceae</taxon>
        <taxon>Streptomyces</taxon>
    </lineage>
</organism>
<evidence type="ECO:0000256" key="1">
    <source>
        <dbReference type="ARBA" id="ARBA00004651"/>
    </source>
</evidence>
<evidence type="ECO:0000256" key="2">
    <source>
        <dbReference type="ARBA" id="ARBA00010145"/>
    </source>
</evidence>
<keyword evidence="3" id="KW-0813">Transport</keyword>
<feature type="transmembrane region" description="Helical" evidence="8">
    <location>
        <begin position="182"/>
        <end position="204"/>
    </location>
</feature>
<evidence type="ECO:0000256" key="7">
    <source>
        <dbReference type="ARBA" id="ARBA00023136"/>
    </source>
</evidence>
<sequence length="290" mass="30492">MIATLISIVLPIALCAGLGALWEKFKQPVDTAFVTSFVSNVGFPCLLLSSLDRPGLTLGRVAQTFAAGALAVGCFAVLGLLALKALRLRDRRYLPALMLPNTGNLGIPIAYFVLGNDGLVFAVAFSTLIQIGHVTLGAWLASGQMSPRQLLKNPMLYSLALALVKLGFQIEVPGPLAKTLDLLGGVTLPLMLFMLGISLAHLHVRSLSRSLFLSFVRVGGGFAVGLFLARALGLSPTPATAFIIQCSMPVAVLSHMLAQKYEGPSGEIAEMVLASTALTIVTLPLLVTIA</sequence>
<evidence type="ECO:0000256" key="4">
    <source>
        <dbReference type="ARBA" id="ARBA00022475"/>
    </source>
</evidence>
<dbReference type="GO" id="GO:0005886">
    <property type="term" value="C:plasma membrane"/>
    <property type="evidence" value="ECO:0007669"/>
    <property type="project" value="UniProtKB-SubCell"/>
</dbReference>
<evidence type="ECO:0000256" key="3">
    <source>
        <dbReference type="ARBA" id="ARBA00022448"/>
    </source>
</evidence>
<comment type="similarity">
    <text evidence="2">Belongs to the auxin efflux carrier (TC 2.A.69) family.</text>
</comment>
<name>A0A3S9Y725_9ACTN</name>
<evidence type="ECO:0000256" key="6">
    <source>
        <dbReference type="ARBA" id="ARBA00022989"/>
    </source>
</evidence>
<feature type="transmembrane region" description="Helical" evidence="8">
    <location>
        <begin position="211"/>
        <end position="233"/>
    </location>
</feature>
<dbReference type="Proteomes" id="UP000275579">
    <property type="component" value="Chromosome"/>
</dbReference>
<proteinExistence type="inferred from homology"/>
<comment type="subcellular location">
    <subcellularLocation>
        <location evidence="1">Cell membrane</location>
        <topology evidence="1">Multi-pass membrane protein</topology>
    </subcellularLocation>
</comment>
<dbReference type="GO" id="GO:0055085">
    <property type="term" value="P:transmembrane transport"/>
    <property type="evidence" value="ECO:0007669"/>
    <property type="project" value="InterPro"/>
</dbReference>
<feature type="transmembrane region" description="Helical" evidence="8">
    <location>
        <begin position="93"/>
        <end position="113"/>
    </location>
</feature>
<dbReference type="PANTHER" id="PTHR36838">
    <property type="entry name" value="AUXIN EFFLUX CARRIER FAMILY PROTEIN"/>
    <property type="match status" value="1"/>
</dbReference>
<reference evidence="9 10" key="1">
    <citation type="submission" date="2018-04" db="EMBL/GenBank/DDBJ databases">
        <title>Complete genome sequences of Streptomyces lydicus strain WYEC and characterization of antagonistic properties of biological control agents.</title>
        <authorList>
            <person name="Mariita R.M."/>
            <person name="Sello J.K."/>
        </authorList>
    </citation>
    <scope>NUCLEOTIDE SEQUENCE [LARGE SCALE GENOMIC DNA]</scope>
    <source>
        <strain evidence="9 10">WYEC 108</strain>
    </source>
</reference>
<evidence type="ECO:0000256" key="8">
    <source>
        <dbReference type="SAM" id="Phobius"/>
    </source>
</evidence>
<dbReference type="RefSeq" id="WP_127149959.1">
    <property type="nucleotide sequence ID" value="NZ_CP029042.1"/>
</dbReference>
<dbReference type="InterPro" id="IPR004776">
    <property type="entry name" value="Mem_transp_PIN-like"/>
</dbReference>
<dbReference type="Pfam" id="PF03547">
    <property type="entry name" value="Mem_trans"/>
    <property type="match status" value="2"/>
</dbReference>
<dbReference type="AlphaFoldDB" id="A0A3S9Y725"/>
<keyword evidence="7 8" id="KW-0472">Membrane</keyword>
<dbReference type="PANTHER" id="PTHR36838:SF1">
    <property type="entry name" value="SLR1864 PROTEIN"/>
    <property type="match status" value="1"/>
</dbReference>
<dbReference type="InterPro" id="IPR038770">
    <property type="entry name" value="Na+/solute_symporter_sf"/>
</dbReference>
<gene>
    <name evidence="9" type="ORF">DDE74_07615</name>
</gene>
<evidence type="ECO:0000256" key="5">
    <source>
        <dbReference type="ARBA" id="ARBA00022692"/>
    </source>
</evidence>
<evidence type="ECO:0000313" key="9">
    <source>
        <dbReference type="EMBL" id="AZS70825.1"/>
    </source>
</evidence>